<dbReference type="Proteomes" id="UP000193849">
    <property type="component" value="Unassembled WGS sequence"/>
</dbReference>
<dbReference type="RefSeq" id="WP_084946468.1">
    <property type="nucleotide sequence ID" value="NZ_JASHHD010000003.1"/>
</dbReference>
<comment type="caution">
    <text evidence="1">The sequence shown here is derived from an EMBL/GenBank/DDBJ whole genome shotgun (WGS) entry which is preliminary data.</text>
</comment>
<accession>A0A1X1JXP4</accession>
<proteinExistence type="predicted"/>
<sequence>MSDWKKPIYESLSTEGNPAGDILRELSDSEMDQTMAGGTARSYCACYSGEHSCGRGCTITTECPFLTFICC</sequence>
<reference evidence="1 2" key="1">
    <citation type="journal article" date="2016" name="Eur. J. Clin. Microbiol. Infect. Dis.">
        <title>Whole genome sequencing as a tool for phylogenetic analysis of clinical strains of Mitis group streptococci.</title>
        <authorList>
            <person name="Rasmussen L.H."/>
            <person name="Dargis R."/>
            <person name="Hojholt K."/>
            <person name="Christensen J.J."/>
            <person name="Skovgaard O."/>
            <person name="Justesen U.S."/>
            <person name="Rosenvinge F.S."/>
            <person name="Moser C."/>
            <person name="Lukjancenko O."/>
            <person name="Rasmussen S."/>
            <person name="Nielsen X.C."/>
        </authorList>
    </citation>
    <scope>NUCLEOTIDE SEQUENCE [LARGE SCALE GENOMIC DNA]</scope>
    <source>
        <strain evidence="1 2">RH_777_07</strain>
    </source>
</reference>
<dbReference type="AlphaFoldDB" id="A0A1X1JXP4"/>
<protein>
    <submittedName>
        <fullName evidence="1">Type 2 lantibiotic, mersacidin/lichenicidin family protein</fullName>
    </submittedName>
</protein>
<evidence type="ECO:0000313" key="2">
    <source>
        <dbReference type="Proteomes" id="UP000193849"/>
    </source>
</evidence>
<gene>
    <name evidence="1" type="ORF">B7702_00350</name>
</gene>
<evidence type="ECO:0000313" key="1">
    <source>
        <dbReference type="EMBL" id="ORO91997.1"/>
    </source>
</evidence>
<name>A0A1X1JXP4_STRMT</name>
<dbReference type="NCBIfam" id="NF000539">
    <property type="entry name" value="plantaricin"/>
    <property type="match status" value="1"/>
</dbReference>
<organism evidence="1 2">
    <name type="scientific">Streptococcus mitis</name>
    <dbReference type="NCBI Taxonomy" id="28037"/>
    <lineage>
        <taxon>Bacteria</taxon>
        <taxon>Bacillati</taxon>
        <taxon>Bacillota</taxon>
        <taxon>Bacilli</taxon>
        <taxon>Lactobacillales</taxon>
        <taxon>Streptococcaceae</taxon>
        <taxon>Streptococcus</taxon>
        <taxon>Streptococcus mitis group</taxon>
    </lineage>
</organism>
<dbReference type="EMBL" id="NCVD01000002">
    <property type="protein sequence ID" value="ORO91997.1"/>
    <property type="molecule type" value="Genomic_DNA"/>
</dbReference>